<dbReference type="Gramene" id="mRNA:HanXRQr2_Chr14g0631901">
    <property type="protein sequence ID" value="mRNA:HanXRQr2_Chr14g0631901"/>
    <property type="gene ID" value="HanXRQr2_Chr14g0631901"/>
</dbReference>
<keyword evidence="2" id="KW-1185">Reference proteome</keyword>
<dbReference type="EMBL" id="MNCJ02000329">
    <property type="protein sequence ID" value="KAF5768055.1"/>
    <property type="molecule type" value="Genomic_DNA"/>
</dbReference>
<gene>
    <name evidence="1" type="ORF">HanXRQr2_Chr14g0631901</name>
</gene>
<name>A0A9K3H5I5_HELAN</name>
<accession>A0A9K3H5I5</accession>
<reference evidence="1" key="2">
    <citation type="submission" date="2020-06" db="EMBL/GenBank/DDBJ databases">
        <title>Helianthus annuus Genome sequencing and assembly Release 2.</title>
        <authorList>
            <person name="Gouzy J."/>
            <person name="Langlade N."/>
            <person name="Munos S."/>
        </authorList>
    </citation>
    <scope>NUCLEOTIDE SEQUENCE</scope>
    <source>
        <tissue evidence="1">Leaves</tissue>
    </source>
</reference>
<dbReference type="Proteomes" id="UP000215914">
    <property type="component" value="Unassembled WGS sequence"/>
</dbReference>
<sequence>MSTLVCNTYGHGVGIQYASYQLSGTKGYPWRTRVHMLIRHAINSKVTLAESVALLCSCR</sequence>
<reference evidence="1" key="1">
    <citation type="journal article" date="2017" name="Nature">
        <title>The sunflower genome provides insights into oil metabolism, flowering and Asterid evolution.</title>
        <authorList>
            <person name="Badouin H."/>
            <person name="Gouzy J."/>
            <person name="Grassa C.J."/>
            <person name="Murat F."/>
            <person name="Staton S.E."/>
            <person name="Cottret L."/>
            <person name="Lelandais-Briere C."/>
            <person name="Owens G.L."/>
            <person name="Carrere S."/>
            <person name="Mayjonade B."/>
            <person name="Legrand L."/>
            <person name="Gill N."/>
            <person name="Kane N.C."/>
            <person name="Bowers J.E."/>
            <person name="Hubner S."/>
            <person name="Bellec A."/>
            <person name="Berard A."/>
            <person name="Berges H."/>
            <person name="Blanchet N."/>
            <person name="Boniface M.C."/>
            <person name="Brunel D."/>
            <person name="Catrice O."/>
            <person name="Chaidir N."/>
            <person name="Claudel C."/>
            <person name="Donnadieu C."/>
            <person name="Faraut T."/>
            <person name="Fievet G."/>
            <person name="Helmstetter N."/>
            <person name="King M."/>
            <person name="Knapp S.J."/>
            <person name="Lai Z."/>
            <person name="Le Paslier M.C."/>
            <person name="Lippi Y."/>
            <person name="Lorenzon L."/>
            <person name="Mandel J.R."/>
            <person name="Marage G."/>
            <person name="Marchand G."/>
            <person name="Marquand E."/>
            <person name="Bret-Mestries E."/>
            <person name="Morien E."/>
            <person name="Nambeesan S."/>
            <person name="Nguyen T."/>
            <person name="Pegot-Espagnet P."/>
            <person name="Pouilly N."/>
            <person name="Raftis F."/>
            <person name="Sallet E."/>
            <person name="Schiex T."/>
            <person name="Thomas J."/>
            <person name="Vandecasteele C."/>
            <person name="Vares D."/>
            <person name="Vear F."/>
            <person name="Vautrin S."/>
            <person name="Crespi M."/>
            <person name="Mangin B."/>
            <person name="Burke J.M."/>
            <person name="Salse J."/>
            <person name="Munos S."/>
            <person name="Vincourt P."/>
            <person name="Rieseberg L.H."/>
            <person name="Langlade N.B."/>
        </authorList>
    </citation>
    <scope>NUCLEOTIDE SEQUENCE</scope>
    <source>
        <tissue evidence="1">Leaves</tissue>
    </source>
</reference>
<dbReference type="AlphaFoldDB" id="A0A9K3H5I5"/>
<evidence type="ECO:0000313" key="2">
    <source>
        <dbReference type="Proteomes" id="UP000215914"/>
    </source>
</evidence>
<organism evidence="1 2">
    <name type="scientific">Helianthus annuus</name>
    <name type="common">Common sunflower</name>
    <dbReference type="NCBI Taxonomy" id="4232"/>
    <lineage>
        <taxon>Eukaryota</taxon>
        <taxon>Viridiplantae</taxon>
        <taxon>Streptophyta</taxon>
        <taxon>Embryophyta</taxon>
        <taxon>Tracheophyta</taxon>
        <taxon>Spermatophyta</taxon>
        <taxon>Magnoliopsida</taxon>
        <taxon>eudicotyledons</taxon>
        <taxon>Gunneridae</taxon>
        <taxon>Pentapetalae</taxon>
        <taxon>asterids</taxon>
        <taxon>campanulids</taxon>
        <taxon>Asterales</taxon>
        <taxon>Asteraceae</taxon>
        <taxon>Asteroideae</taxon>
        <taxon>Heliantheae alliance</taxon>
        <taxon>Heliantheae</taxon>
        <taxon>Helianthus</taxon>
    </lineage>
</organism>
<evidence type="ECO:0000313" key="1">
    <source>
        <dbReference type="EMBL" id="KAF5768055.1"/>
    </source>
</evidence>
<comment type="caution">
    <text evidence="1">The sequence shown here is derived from an EMBL/GenBank/DDBJ whole genome shotgun (WGS) entry which is preliminary data.</text>
</comment>
<proteinExistence type="predicted"/>
<protein>
    <submittedName>
        <fullName evidence="1">Uncharacterized protein</fullName>
    </submittedName>
</protein>